<name>A0A934QX16_9BACT</name>
<protein>
    <submittedName>
        <fullName evidence="2">Extracellular solute-binding protein</fullName>
    </submittedName>
</protein>
<dbReference type="PANTHER" id="PTHR30006:SF24">
    <property type="entry name" value="SLL0237 PROTEIN"/>
    <property type="match status" value="1"/>
</dbReference>
<dbReference type="Pfam" id="PF13343">
    <property type="entry name" value="SBP_bac_6"/>
    <property type="match status" value="1"/>
</dbReference>
<keyword evidence="1" id="KW-0732">Signal</keyword>
<gene>
    <name evidence="2" type="ORF">JIN84_01550</name>
</gene>
<evidence type="ECO:0000313" key="2">
    <source>
        <dbReference type="EMBL" id="MBK1814293.1"/>
    </source>
</evidence>
<dbReference type="SUPFAM" id="SSF53850">
    <property type="entry name" value="Periplasmic binding protein-like II"/>
    <property type="match status" value="1"/>
</dbReference>
<dbReference type="EMBL" id="JAENIK010000002">
    <property type="protein sequence ID" value="MBK1814293.1"/>
    <property type="molecule type" value="Genomic_DNA"/>
</dbReference>
<accession>A0A934QX16</accession>
<dbReference type="AlphaFoldDB" id="A0A934QX16"/>
<sequence>MKTRAGIIFGLLTLIVALPMALRRESATTTSRGADDSLVILSPHNQSIRQEFGEAFATHWKKTTGRSLYIDWRTPGGTSEIRMVLDAGFKAAEETKRPGIGVDVFFGGGEPDFASQAKMGRLVKLDVFETHPGYFASDGPIPETFTGERYYPADHVWVATGMSQFGICYNPDVLRRLRVPSPTVWNDLGDPRYAGTLALADPTKSGSVARTFELLVQGEMQRELAVPGTDRNEAIAKGWDSGLRLIQRMSANARYFTDSASKVPLDVGQGNSSAGMCIDFYGRSFSEKLGTASGTPRVLWIAPVGGTTLSGDPVAVLKGAPHPEIAQKFVEFLLTPEAQRLWFTKPSQPGGPKNHPLHRLPIRRDSYTPENLAASTMPAAKPYEDPANFTYRKELTGATFNTLRQLVKIMCIDSHEEMKSAWLALRDAGMPADALAVFSDVSRADYARMGKGDPILDGADALKAAEHATELGEWFRANYRRAEAMAKSSTATTR</sequence>
<dbReference type="RefSeq" id="WP_200349259.1">
    <property type="nucleotide sequence ID" value="NZ_BAABHZ010000005.1"/>
</dbReference>
<organism evidence="2 3">
    <name type="scientific">Luteolibacter yonseiensis</name>
    <dbReference type="NCBI Taxonomy" id="1144680"/>
    <lineage>
        <taxon>Bacteria</taxon>
        <taxon>Pseudomonadati</taxon>
        <taxon>Verrucomicrobiota</taxon>
        <taxon>Verrucomicrobiia</taxon>
        <taxon>Verrucomicrobiales</taxon>
        <taxon>Verrucomicrobiaceae</taxon>
        <taxon>Luteolibacter</taxon>
    </lineage>
</organism>
<dbReference type="PANTHER" id="PTHR30006">
    <property type="entry name" value="THIAMINE-BINDING PERIPLASMIC PROTEIN-RELATED"/>
    <property type="match status" value="1"/>
</dbReference>
<comment type="caution">
    <text evidence="2">The sequence shown here is derived from an EMBL/GenBank/DDBJ whole genome shotgun (WGS) entry which is preliminary data.</text>
</comment>
<evidence type="ECO:0000313" key="3">
    <source>
        <dbReference type="Proteomes" id="UP000600139"/>
    </source>
</evidence>
<evidence type="ECO:0000256" key="1">
    <source>
        <dbReference type="ARBA" id="ARBA00022729"/>
    </source>
</evidence>
<dbReference type="Proteomes" id="UP000600139">
    <property type="component" value="Unassembled WGS sequence"/>
</dbReference>
<dbReference type="Gene3D" id="3.40.190.10">
    <property type="entry name" value="Periplasmic binding protein-like II"/>
    <property type="match status" value="2"/>
</dbReference>
<keyword evidence="3" id="KW-1185">Reference proteome</keyword>
<proteinExistence type="predicted"/>
<reference evidence="2" key="1">
    <citation type="submission" date="2021-01" db="EMBL/GenBank/DDBJ databases">
        <title>Modified the classification status of verrucomicrobia.</title>
        <authorList>
            <person name="Feng X."/>
        </authorList>
    </citation>
    <scope>NUCLEOTIDE SEQUENCE</scope>
    <source>
        <strain evidence="2">JCM 18052</strain>
    </source>
</reference>